<comment type="caution">
    <text evidence="4">The sequence shown here is derived from an EMBL/GenBank/DDBJ whole genome shotgun (WGS) entry which is preliminary data.</text>
</comment>
<dbReference type="Proteomes" id="UP001296776">
    <property type="component" value="Unassembled WGS sequence"/>
</dbReference>
<dbReference type="PANTHER" id="PTHR33678">
    <property type="entry name" value="BLL1576 PROTEIN"/>
    <property type="match status" value="1"/>
</dbReference>
<evidence type="ECO:0000313" key="4">
    <source>
        <dbReference type="EMBL" id="MBK1707358.1"/>
    </source>
</evidence>
<dbReference type="Pfam" id="PF20042">
    <property type="entry name" value="DUF6444"/>
    <property type="match status" value="1"/>
</dbReference>
<dbReference type="AlphaFoldDB" id="A0AAJ0XCG5"/>
<reference evidence="4" key="2">
    <citation type="journal article" date="2020" name="Microorganisms">
        <title>Osmotic Adaptation and Compatible Solute Biosynthesis of Phototrophic Bacteria as Revealed from Genome Analyses.</title>
        <authorList>
            <person name="Imhoff J.F."/>
            <person name="Rahn T."/>
            <person name="Kunzel S."/>
            <person name="Keller A."/>
            <person name="Neulinger S.C."/>
        </authorList>
    </citation>
    <scope>NUCLEOTIDE SEQUENCE</scope>
    <source>
        <strain evidence="4">DSM 11080</strain>
    </source>
</reference>
<feature type="region of interest" description="Disordered" evidence="1">
    <location>
        <begin position="40"/>
        <end position="100"/>
    </location>
</feature>
<dbReference type="NCBIfam" id="NF033517">
    <property type="entry name" value="transpos_IS66"/>
    <property type="match status" value="1"/>
</dbReference>
<proteinExistence type="predicted"/>
<sequence length="493" mass="54948">MTPEQAQAIYAAGEQAVIDRLCALDDQVQAAQQEIDALQRKLAQREKNSSTSSKRPSSDDITKPTTGAKNNAGTKNGKGNTIGGQPGHPKHTRPAYPPETLSKVHEHHCGACPHCASHDLLWLEDVAPRITQQSEIQEVVVLREEHRAYAYWCAGCGEIHSAELPEAVRKEGLFKARLTALVAYLKHVCHASFSTIRKFLRDVVGETVSRGYLVKLITKVSRSLERPYAELLERIPLETTLNVDETGHKDNGERFWTWVFKAELYVLFRIDKSRGSPVLIEVLGKEFEGTLGCDYFSAYRKFMKDLGVSVQFCLVHLIRDVKFLTTLPDLPTQIYGQRLLGALKGLFHVIHQHETLSEEAFAAALAAAKAEIIRIGRDAAPSSIDAKGRERRREAQNMAKRFRQHAEAYFTFITTPGMDPTNNLAEQAIRFVVIDRHVTQGTRGAKGRRASERLWTVIATCALQGRSAFAFILEAVEAFVHDRPAPSLLPAPP</sequence>
<keyword evidence="5" id="KW-1185">Reference proteome</keyword>
<organism evidence="4 5">
    <name type="scientific">Halochromatium glycolicum</name>
    <dbReference type="NCBI Taxonomy" id="85075"/>
    <lineage>
        <taxon>Bacteria</taxon>
        <taxon>Pseudomonadati</taxon>
        <taxon>Pseudomonadota</taxon>
        <taxon>Gammaproteobacteria</taxon>
        <taxon>Chromatiales</taxon>
        <taxon>Chromatiaceae</taxon>
        <taxon>Halochromatium</taxon>
    </lineage>
</organism>
<feature type="domain" description="Transposase IS66 central" evidence="2">
    <location>
        <begin position="172"/>
        <end position="447"/>
    </location>
</feature>
<reference evidence="4" key="1">
    <citation type="submission" date="2017-08" db="EMBL/GenBank/DDBJ databases">
        <authorList>
            <person name="Imhoff J.F."/>
            <person name="Rahn T."/>
            <person name="Kuenzel S."/>
            <person name="Neulinger S.C."/>
        </authorList>
    </citation>
    <scope>NUCLEOTIDE SEQUENCE</scope>
    <source>
        <strain evidence="4">DSM 11080</strain>
    </source>
</reference>
<protein>
    <submittedName>
        <fullName evidence="4">IS66 family transposase</fullName>
    </submittedName>
</protein>
<gene>
    <name evidence="4" type="ORF">CKO40_23205</name>
</gene>
<dbReference type="RefSeq" id="WP_200348844.1">
    <property type="nucleotide sequence ID" value="NZ_NRSJ01000087.1"/>
</dbReference>
<dbReference type="InterPro" id="IPR004291">
    <property type="entry name" value="Transposase_IS66_central"/>
</dbReference>
<evidence type="ECO:0000313" key="5">
    <source>
        <dbReference type="Proteomes" id="UP001296776"/>
    </source>
</evidence>
<dbReference type="PANTHER" id="PTHR33678:SF2">
    <property type="match status" value="1"/>
</dbReference>
<name>A0AAJ0XCG5_9GAMM</name>
<dbReference type="EMBL" id="NRSJ01000087">
    <property type="protein sequence ID" value="MBK1707358.1"/>
    <property type="molecule type" value="Genomic_DNA"/>
</dbReference>
<accession>A0AAJ0XCG5</accession>
<feature type="compositionally biased region" description="Low complexity" evidence="1">
    <location>
        <begin position="65"/>
        <end position="79"/>
    </location>
</feature>
<evidence type="ECO:0000259" key="3">
    <source>
        <dbReference type="Pfam" id="PF20042"/>
    </source>
</evidence>
<dbReference type="Pfam" id="PF03050">
    <property type="entry name" value="DDE_Tnp_IS66"/>
    <property type="match status" value="1"/>
</dbReference>
<evidence type="ECO:0000256" key="1">
    <source>
        <dbReference type="SAM" id="MobiDB-lite"/>
    </source>
</evidence>
<dbReference type="InterPro" id="IPR045618">
    <property type="entry name" value="DUF6444"/>
</dbReference>
<feature type="domain" description="DUF6444" evidence="3">
    <location>
        <begin position="6"/>
        <end position="93"/>
    </location>
</feature>
<dbReference type="InterPro" id="IPR052344">
    <property type="entry name" value="Transposase-related"/>
</dbReference>
<evidence type="ECO:0000259" key="2">
    <source>
        <dbReference type="Pfam" id="PF03050"/>
    </source>
</evidence>